<dbReference type="VEuPathDB" id="TrichDB:TRFO_12665"/>
<sequence>MKNAPIYICVFSSAYLILCIFMYYSYTNVWTGNNGVRNSKIYTLPELEWDDYRKNPEYHGKTDPETSNSLYVMILDSENKAQPFQCIMKKQWVDQLSQKRFVDGIEYYSRIHWTNPECNISTIVTPKSKYNAINPSSWILLNSFKMFLERSNAAWLFVINDAAYMDVGKFESFFDEYKKKKMPRNNIYITGSCIEQRYFFQMLLIDSGILMSRKAVQDFTASNVMNTWEVTCEVGINADETLAQVGDQIYIYVRNSAENRFVGREFRNLSDFSILEKREFQHLKKCEVPDVYINNPPGEQGICSSEITPFKNIIIWAAAGNKISKLDFLEKAPQMLKNVPDYLGYFWAQTRPQLCKLM</sequence>
<gene>
    <name evidence="2" type="ORF">TRFO_12665</name>
</gene>
<keyword evidence="1" id="KW-0812">Transmembrane</keyword>
<accession>A0A1J4L229</accession>
<dbReference type="GeneID" id="94831474"/>
<protein>
    <submittedName>
        <fullName evidence="2">Uncharacterized protein</fullName>
    </submittedName>
</protein>
<dbReference type="OrthoDB" id="9985088at2759"/>
<dbReference type="AlphaFoldDB" id="A0A1J4L229"/>
<dbReference type="RefSeq" id="XP_068370272.1">
    <property type="nucleotide sequence ID" value="XM_068496770.1"/>
</dbReference>
<feature type="transmembrane region" description="Helical" evidence="1">
    <location>
        <begin position="7"/>
        <end position="26"/>
    </location>
</feature>
<evidence type="ECO:0000313" key="2">
    <source>
        <dbReference type="EMBL" id="OHT17136.1"/>
    </source>
</evidence>
<dbReference type="Proteomes" id="UP000179807">
    <property type="component" value="Unassembled WGS sequence"/>
</dbReference>
<dbReference type="EMBL" id="MLAK01000035">
    <property type="protein sequence ID" value="OHT17136.1"/>
    <property type="molecule type" value="Genomic_DNA"/>
</dbReference>
<reference evidence="2" key="1">
    <citation type="submission" date="2016-10" db="EMBL/GenBank/DDBJ databases">
        <authorList>
            <person name="Benchimol M."/>
            <person name="Almeida L.G."/>
            <person name="Vasconcelos A.T."/>
            <person name="Perreira-Neves A."/>
            <person name="Rosa I.A."/>
            <person name="Tasca T."/>
            <person name="Bogo M.R."/>
            <person name="de Souza W."/>
        </authorList>
    </citation>
    <scope>NUCLEOTIDE SEQUENCE [LARGE SCALE GENOMIC DNA]</scope>
    <source>
        <strain evidence="2">K</strain>
    </source>
</reference>
<name>A0A1J4L229_9EUKA</name>
<keyword evidence="1" id="KW-1133">Transmembrane helix</keyword>
<keyword evidence="1" id="KW-0472">Membrane</keyword>
<keyword evidence="3" id="KW-1185">Reference proteome</keyword>
<proteinExistence type="predicted"/>
<organism evidence="2 3">
    <name type="scientific">Tritrichomonas foetus</name>
    <dbReference type="NCBI Taxonomy" id="1144522"/>
    <lineage>
        <taxon>Eukaryota</taxon>
        <taxon>Metamonada</taxon>
        <taxon>Parabasalia</taxon>
        <taxon>Tritrichomonadida</taxon>
        <taxon>Tritrichomonadidae</taxon>
        <taxon>Tritrichomonas</taxon>
    </lineage>
</organism>
<evidence type="ECO:0000313" key="3">
    <source>
        <dbReference type="Proteomes" id="UP000179807"/>
    </source>
</evidence>
<comment type="caution">
    <text evidence="2">The sequence shown here is derived from an EMBL/GenBank/DDBJ whole genome shotgun (WGS) entry which is preliminary data.</text>
</comment>
<evidence type="ECO:0000256" key="1">
    <source>
        <dbReference type="SAM" id="Phobius"/>
    </source>
</evidence>